<organism evidence="1 2">
    <name type="scientific">Puccinia coronata f. sp. avenae</name>
    <dbReference type="NCBI Taxonomy" id="200324"/>
    <lineage>
        <taxon>Eukaryota</taxon>
        <taxon>Fungi</taxon>
        <taxon>Dikarya</taxon>
        <taxon>Basidiomycota</taxon>
        <taxon>Pucciniomycotina</taxon>
        <taxon>Pucciniomycetes</taxon>
        <taxon>Pucciniales</taxon>
        <taxon>Pucciniaceae</taxon>
        <taxon>Puccinia</taxon>
    </lineage>
</organism>
<dbReference type="OrthoDB" id="2497916at2759"/>
<evidence type="ECO:0000313" key="1">
    <source>
        <dbReference type="EMBL" id="PLW20497.1"/>
    </source>
</evidence>
<protein>
    <submittedName>
        <fullName evidence="1">Uncharacterized protein</fullName>
    </submittedName>
</protein>
<proteinExistence type="predicted"/>
<keyword evidence="2" id="KW-1185">Reference proteome</keyword>
<dbReference type="Proteomes" id="UP000235388">
    <property type="component" value="Unassembled WGS sequence"/>
</dbReference>
<gene>
    <name evidence="1" type="ORF">PCANC_20610</name>
</gene>
<dbReference type="AlphaFoldDB" id="A0A2N5T4S1"/>
<accession>A0A2N5T4S1</accession>
<name>A0A2N5T4S1_9BASI</name>
<dbReference type="EMBL" id="PGCJ01000796">
    <property type="protein sequence ID" value="PLW20497.1"/>
    <property type="molecule type" value="Genomic_DNA"/>
</dbReference>
<evidence type="ECO:0000313" key="2">
    <source>
        <dbReference type="Proteomes" id="UP000235388"/>
    </source>
</evidence>
<comment type="caution">
    <text evidence="1">The sequence shown here is derived from an EMBL/GenBank/DDBJ whole genome shotgun (WGS) entry which is preliminary data.</text>
</comment>
<reference evidence="1 2" key="1">
    <citation type="submission" date="2017-11" db="EMBL/GenBank/DDBJ databases">
        <title>De novo assembly and phasing of dikaryotic genomes from two isolates of Puccinia coronata f. sp. avenae, the causal agent of oat crown rust.</title>
        <authorList>
            <person name="Miller M.E."/>
            <person name="Zhang Y."/>
            <person name="Omidvar V."/>
            <person name="Sperschneider J."/>
            <person name="Schwessinger B."/>
            <person name="Raley C."/>
            <person name="Palmer J.M."/>
            <person name="Garnica D."/>
            <person name="Upadhyaya N."/>
            <person name="Rathjen J."/>
            <person name="Taylor J.M."/>
            <person name="Park R.F."/>
            <person name="Dodds P.N."/>
            <person name="Hirsch C.D."/>
            <person name="Kianian S.F."/>
            <person name="Figueroa M."/>
        </authorList>
    </citation>
    <scope>NUCLEOTIDE SEQUENCE [LARGE SCALE GENOMIC DNA]</scope>
    <source>
        <strain evidence="1">12NC29</strain>
    </source>
</reference>
<sequence>MPPRHPEDLLILLDHQLLPWSKLLLNDLSSLPAQRPDHIHEIAKQAFLQPNVDCYFRGRYKLGMGDRSLLYLTMNGVEGLSDDFKRDHLPLGFLKHNPVAQSMVLGVVRNITKHLRGNICDAILYNVLEDHGNCMDTGSVPPIAELSVLIYQQLTSTEATMKDKDVEEKISHLLQGRLAHIQIQTIHQLVHHQDKKKSQWDVIDKQLQQLKSLGADYQAAHTKAVLQKDHALFGQGDSFLQINQHAITMPTEAEVQALINPNQSTSAS</sequence>